<organism evidence="3 4">
    <name type="scientific">Aneurinibacillus aneurinilyticus ATCC 12856</name>
    <dbReference type="NCBI Taxonomy" id="649747"/>
    <lineage>
        <taxon>Bacteria</taxon>
        <taxon>Bacillati</taxon>
        <taxon>Bacillota</taxon>
        <taxon>Bacilli</taxon>
        <taxon>Bacillales</taxon>
        <taxon>Paenibacillaceae</taxon>
        <taxon>Aneurinibacillus group</taxon>
        <taxon>Aneurinibacillus</taxon>
    </lineage>
</organism>
<dbReference type="InterPro" id="IPR032329">
    <property type="entry name" value="DUF4855"/>
</dbReference>
<keyword evidence="2" id="KW-0732">Signal</keyword>
<dbReference type="Proteomes" id="UP000016511">
    <property type="component" value="Unassembled WGS sequence"/>
</dbReference>
<comment type="caution">
    <text evidence="3">The sequence shown here is derived from an EMBL/GenBank/DDBJ whole genome shotgun (WGS) entry which is preliminary data.</text>
</comment>
<evidence type="ECO:0000256" key="2">
    <source>
        <dbReference type="SAM" id="SignalP"/>
    </source>
</evidence>
<keyword evidence="4" id="KW-1185">Reference proteome</keyword>
<accession>U1X1Q0</accession>
<proteinExistence type="predicted"/>
<sequence>MIVGRKKEKKFVKVLACTLCVLTLGEAGAGSGVLAAEKADPVTKPATQPAEQPKEQKPEVPAPLPQMDMTGYELFFLGNAFTYNTPEETEEKAGFISAQNMPLKPINRSGDWFQIQYGPKQVWVKQAPGTVYVRQVPKMTGDTIPSSQNYMYLHHPLPVYKEADPESEKIAAPASQRLEVLAQQGTTWYKVKVNGREGWLYDDGGYMTKELGVKRINIQQALPLYQYPNPSSRNTGTWQKPGETVAYARMGDWYQVEQNGGFHWLYAPNGEVQSVYAHFTNKKTVENGELGNALFMTPPPTRVETLTKRLVTDVRGQKERMFETVIMVPLAMVERGFSMMEYEVGDSPSLTGYLDDIFKPGDSIETLTKASLAAQQQMGDKQPINIILALPYPVEKKKVPFLNDGRIELQRQYIEKAVANWEKAKPEGLRLAGFYWTQESIPDNNKDVVKKVADLIHKKGYKMYWAPYLGATNAERWKTLGIDFAWFQPNYYFADGRKKFRGVDMLGQAYTMARETGGGTMLEWDWSLRQKPENTTHLKAYLDRGKEFGANKPSILVYDGIGGIDAALLHVNDTFSGIRKQLFDYLLEYK</sequence>
<dbReference type="eggNOG" id="COG0584">
    <property type="taxonomic scope" value="Bacteria"/>
</dbReference>
<name>U1X1Q0_ANEAE</name>
<feature type="region of interest" description="Disordered" evidence="1">
    <location>
        <begin position="40"/>
        <end position="63"/>
    </location>
</feature>
<protein>
    <recommendedName>
        <fullName evidence="5">DUF4855 domain-containing protein</fullName>
    </recommendedName>
</protein>
<feature type="signal peptide" evidence="2">
    <location>
        <begin position="1"/>
        <end position="29"/>
    </location>
</feature>
<evidence type="ECO:0008006" key="5">
    <source>
        <dbReference type="Google" id="ProtNLM"/>
    </source>
</evidence>
<dbReference type="Pfam" id="PF16147">
    <property type="entry name" value="DUF4855"/>
    <property type="match status" value="1"/>
</dbReference>
<reference evidence="3 4" key="1">
    <citation type="submission" date="2013-08" db="EMBL/GenBank/DDBJ databases">
        <authorList>
            <person name="Weinstock G."/>
            <person name="Sodergren E."/>
            <person name="Wylie T."/>
            <person name="Fulton L."/>
            <person name="Fulton R."/>
            <person name="Fronick C."/>
            <person name="O'Laughlin M."/>
            <person name="Godfrey J."/>
            <person name="Miner T."/>
            <person name="Herter B."/>
            <person name="Appelbaum E."/>
            <person name="Cordes M."/>
            <person name="Lek S."/>
            <person name="Wollam A."/>
            <person name="Pepin K.H."/>
            <person name="Palsikar V.B."/>
            <person name="Mitreva M."/>
            <person name="Wilson R.K."/>
        </authorList>
    </citation>
    <scope>NUCLEOTIDE SEQUENCE [LARGE SCALE GENOMIC DNA]</scope>
    <source>
        <strain evidence="3 4">ATCC 12856</strain>
    </source>
</reference>
<dbReference type="PATRIC" id="fig|649747.3.peg.3153"/>
<feature type="chain" id="PRO_5038432909" description="DUF4855 domain-containing protein" evidence="2">
    <location>
        <begin position="30"/>
        <end position="590"/>
    </location>
</feature>
<evidence type="ECO:0000313" key="4">
    <source>
        <dbReference type="Proteomes" id="UP000016511"/>
    </source>
</evidence>
<gene>
    <name evidence="3" type="ORF">HMPREF0083_03475</name>
</gene>
<dbReference type="HOGENOM" id="CLU_462066_0_0_9"/>
<dbReference type="AlphaFoldDB" id="U1X1Q0"/>
<dbReference type="STRING" id="649747.HMPREF0083_03475"/>
<evidence type="ECO:0000313" key="3">
    <source>
        <dbReference type="EMBL" id="ERI08453.1"/>
    </source>
</evidence>
<evidence type="ECO:0000256" key="1">
    <source>
        <dbReference type="SAM" id="MobiDB-lite"/>
    </source>
</evidence>
<dbReference type="EMBL" id="AWSJ01000206">
    <property type="protein sequence ID" value="ERI08453.1"/>
    <property type="molecule type" value="Genomic_DNA"/>
</dbReference>